<evidence type="ECO:0008006" key="7">
    <source>
        <dbReference type="Google" id="ProtNLM"/>
    </source>
</evidence>
<keyword evidence="4" id="KW-1133">Transmembrane helix</keyword>
<comment type="caution">
    <text evidence="5">The sequence shown here is derived from an EMBL/GenBank/DDBJ whole genome shotgun (WGS) entry which is preliminary data.</text>
</comment>
<proteinExistence type="predicted"/>
<gene>
    <name evidence="5" type="ORF">PENARI_c014G10734</name>
</gene>
<name>A0A1F5LE09_PENAI</name>
<dbReference type="GO" id="GO:0005778">
    <property type="term" value="C:peroxisomal membrane"/>
    <property type="evidence" value="ECO:0007669"/>
    <property type="project" value="UniProtKB-SubCell"/>
</dbReference>
<evidence type="ECO:0000256" key="4">
    <source>
        <dbReference type="SAM" id="Phobius"/>
    </source>
</evidence>
<dbReference type="OrthoDB" id="3636394at2759"/>
<evidence type="ECO:0000313" key="5">
    <source>
        <dbReference type="EMBL" id="OGE51240.1"/>
    </source>
</evidence>
<sequence>MAQLSPAHSRASLPKQLANFTKSTAGLDLTLRLLHSLALIGTEVDFDSATAMRCSVAASQIGLARHYLRFFSFLDCFQNVQDILAAGCSVRNRTAMMELVESSCLGMYLVLEGTTMLHDMNIFLVSWYTPILLEAYKFWFYAICIAIAKTVSDLVFGPAAPSAPNGSVDEKTKVEASGNSSLSKPAPLAVCLLHRLVIDCLDLTIPGYLLGWMPVSNMGVAIAMLASTILVWPTAWAKAQQ</sequence>
<dbReference type="EMBL" id="LXJU01000014">
    <property type="protein sequence ID" value="OGE51240.1"/>
    <property type="molecule type" value="Genomic_DNA"/>
</dbReference>
<keyword evidence="1 4" id="KW-0472">Membrane</keyword>
<feature type="transmembrane region" description="Helical" evidence="4">
    <location>
        <begin position="209"/>
        <end position="232"/>
    </location>
</feature>
<evidence type="ECO:0000256" key="2">
    <source>
        <dbReference type="ARBA" id="ARBA00023140"/>
    </source>
</evidence>
<protein>
    <recommendedName>
        <fullName evidence="7">PEX11 domain protein</fullName>
    </recommendedName>
</protein>
<dbReference type="GeneID" id="34578352"/>
<reference evidence="5 6" key="1">
    <citation type="journal article" date="2016" name="Sci. Rep.">
        <title>Penicillium arizonense, a new, genome sequenced fungal species, reveals a high chemical diversity in secreted metabolites.</title>
        <authorList>
            <person name="Grijseels S."/>
            <person name="Nielsen J.C."/>
            <person name="Randelovic M."/>
            <person name="Nielsen J."/>
            <person name="Nielsen K.F."/>
            <person name="Workman M."/>
            <person name="Frisvad J.C."/>
        </authorList>
    </citation>
    <scope>NUCLEOTIDE SEQUENCE [LARGE SCALE GENOMIC DNA]</scope>
    <source>
        <strain evidence="5 6">CBS 141311</strain>
    </source>
</reference>
<keyword evidence="4" id="KW-0812">Transmembrane</keyword>
<dbReference type="Proteomes" id="UP000177622">
    <property type="component" value="Unassembled WGS sequence"/>
</dbReference>
<dbReference type="Pfam" id="PF05648">
    <property type="entry name" value="PEX11"/>
    <property type="match status" value="1"/>
</dbReference>
<dbReference type="RefSeq" id="XP_022486685.1">
    <property type="nucleotide sequence ID" value="XM_022633618.1"/>
</dbReference>
<keyword evidence="6" id="KW-1185">Reference proteome</keyword>
<organism evidence="5 6">
    <name type="scientific">Penicillium arizonense</name>
    <dbReference type="NCBI Taxonomy" id="1835702"/>
    <lineage>
        <taxon>Eukaryota</taxon>
        <taxon>Fungi</taxon>
        <taxon>Dikarya</taxon>
        <taxon>Ascomycota</taxon>
        <taxon>Pezizomycotina</taxon>
        <taxon>Eurotiomycetes</taxon>
        <taxon>Eurotiomycetidae</taxon>
        <taxon>Eurotiales</taxon>
        <taxon>Aspergillaceae</taxon>
        <taxon>Penicillium</taxon>
    </lineage>
</organism>
<accession>A0A1F5LE09</accession>
<evidence type="ECO:0000313" key="6">
    <source>
        <dbReference type="Proteomes" id="UP000177622"/>
    </source>
</evidence>
<comment type="subcellular location">
    <subcellularLocation>
        <location evidence="3">Peroxisome membrane</location>
    </subcellularLocation>
</comment>
<keyword evidence="2" id="KW-0576">Peroxisome</keyword>
<dbReference type="AlphaFoldDB" id="A0A1F5LE09"/>
<dbReference type="GO" id="GO:0016559">
    <property type="term" value="P:peroxisome fission"/>
    <property type="evidence" value="ECO:0007669"/>
    <property type="project" value="InterPro"/>
</dbReference>
<dbReference type="InterPro" id="IPR008733">
    <property type="entry name" value="PEX11"/>
</dbReference>
<evidence type="ECO:0000256" key="3">
    <source>
        <dbReference type="ARBA" id="ARBA00046271"/>
    </source>
</evidence>
<evidence type="ECO:0000256" key="1">
    <source>
        <dbReference type="ARBA" id="ARBA00023136"/>
    </source>
</evidence>